<dbReference type="EMBL" id="QUBQ01000001">
    <property type="protein sequence ID" value="REK76290.1"/>
    <property type="molecule type" value="Genomic_DNA"/>
</dbReference>
<reference evidence="2 3" key="1">
    <citation type="submission" date="2018-08" db="EMBL/GenBank/DDBJ databases">
        <title>Paenibacillus sp. M4BSY-1, whole genome shotgun sequence.</title>
        <authorList>
            <person name="Tuo L."/>
        </authorList>
    </citation>
    <scope>NUCLEOTIDE SEQUENCE [LARGE SCALE GENOMIC DNA]</scope>
    <source>
        <strain evidence="2 3">M4BSY-1</strain>
    </source>
</reference>
<dbReference type="PROSITE" id="PS50012">
    <property type="entry name" value="RCC1_3"/>
    <property type="match status" value="3"/>
</dbReference>
<dbReference type="PANTHER" id="PTHR45982:SF1">
    <property type="entry name" value="REGULATOR OF CHROMOSOME CONDENSATION"/>
    <property type="match status" value="1"/>
</dbReference>
<sequence>MKPSNTMKSLLIVIVFLVLLSGLPQAEAAVQSGPVNQVKKLTATEVLANQKKLSSNYYHYMTVKNNGSVAVWGDPFVGEPKTPANVRDVTALTSSGKMAFALKKDGTIVKWGSGDILQSIHAGVDPAKVKDAVAISASAGTLLIVHKTGKVSYHRYRDDGGSPLTAMPKDLAGVTDISSGAYHALALKKNGTVTAWGNDYRGNTKVPKEVSNVIAVAAGSQVSAALMKDGRAIAWGSGFEKKELQTAPYRDIVGIQAGFNEIYLLRADGSMAVWKEGKVSLLPDMPKLASMVVDSEADFLGLTQDGQFVQWPSGYFGGFVPMQAASSVTSVAVNNSEYVAIRADGTLTQWSKFSSPQLKKIPAGTKDIVAVSVSRNQHALAVKKDGSVIAWGNNNYGEASVPSGLLNVTAVAAGYEYSLALSQDGKVTAWGTTRLGFTKLPDGLEEVVAIAAGVPNLALKKDGTVIAWGYKADMMPALTAKATAIASGDVYAAILDENTVITIWDEFGRVTRIDTLKNEGAKPVSISFGAQSQALWVLLDNGTAIAMNAYTGIELKRYDQLAFRQLNGDIGVMTNGEVMVLDPYEYRDNIQLKKMKNVSFMYRNNEIQFVVSKDKRIFIQGDSHIMADAPERADGLKKYAFSIMHALVLKENGTVEAWGGHSGVDLAGNVYRTPEAIVPSGLKDVIDIAAGPDFSLALKKDGTVKAWGWGGSSVLKVPAAVKNATAIAAGQFYAAALRKDGTVVEWGDVSGRSPMPKGLNNVKAIAIAGQNTMALKKDGTVVCWGDECRIPVNMKNVISITGADGHFVIYCSDGTIFDYDTRAGVDRFNHPAKIQNVDRIFALNGATYVLKKDGTSVVWGDRLPFGIQL</sequence>
<dbReference type="OrthoDB" id="27389at2"/>
<dbReference type="InterPro" id="IPR009091">
    <property type="entry name" value="RCC1/BLIP-II"/>
</dbReference>
<dbReference type="AlphaFoldDB" id="A0A371PJA7"/>
<comment type="caution">
    <text evidence="2">The sequence shown here is derived from an EMBL/GenBank/DDBJ whole genome shotgun (WGS) entry which is preliminary data.</text>
</comment>
<name>A0A371PJA7_9BACL</name>
<dbReference type="InterPro" id="IPR051553">
    <property type="entry name" value="Ran_GTPase-activating"/>
</dbReference>
<dbReference type="GO" id="GO:0005085">
    <property type="term" value="F:guanyl-nucleotide exchange factor activity"/>
    <property type="evidence" value="ECO:0007669"/>
    <property type="project" value="TreeGrafter"/>
</dbReference>
<evidence type="ECO:0000313" key="2">
    <source>
        <dbReference type="EMBL" id="REK76290.1"/>
    </source>
</evidence>
<protein>
    <recommendedName>
        <fullName evidence="4">RCC1 repeat-containing protein</fullName>
    </recommendedName>
</protein>
<dbReference type="RefSeq" id="WP_116043131.1">
    <property type="nucleotide sequence ID" value="NZ_QUBQ01000001.1"/>
</dbReference>
<feature type="chain" id="PRO_5016753521" description="RCC1 repeat-containing protein" evidence="1">
    <location>
        <begin position="29"/>
        <end position="869"/>
    </location>
</feature>
<dbReference type="InterPro" id="IPR000408">
    <property type="entry name" value="Reg_chr_condens"/>
</dbReference>
<dbReference type="Gene3D" id="2.130.10.30">
    <property type="entry name" value="Regulator of chromosome condensation 1/beta-lactamase-inhibitor protein II"/>
    <property type="match status" value="3"/>
</dbReference>
<proteinExistence type="predicted"/>
<dbReference type="Pfam" id="PF13540">
    <property type="entry name" value="RCC1_2"/>
    <property type="match status" value="4"/>
</dbReference>
<gene>
    <name evidence="2" type="ORF">DX130_04380</name>
</gene>
<dbReference type="PROSITE" id="PS00626">
    <property type="entry name" value="RCC1_2"/>
    <property type="match status" value="1"/>
</dbReference>
<accession>A0A371PJA7</accession>
<dbReference type="GO" id="GO:0005737">
    <property type="term" value="C:cytoplasm"/>
    <property type="evidence" value="ECO:0007669"/>
    <property type="project" value="TreeGrafter"/>
</dbReference>
<feature type="signal peptide" evidence="1">
    <location>
        <begin position="1"/>
        <end position="28"/>
    </location>
</feature>
<evidence type="ECO:0000313" key="3">
    <source>
        <dbReference type="Proteomes" id="UP000261905"/>
    </source>
</evidence>
<organism evidence="2 3">
    <name type="scientific">Paenibacillus paeoniae</name>
    <dbReference type="NCBI Taxonomy" id="2292705"/>
    <lineage>
        <taxon>Bacteria</taxon>
        <taxon>Bacillati</taxon>
        <taxon>Bacillota</taxon>
        <taxon>Bacilli</taxon>
        <taxon>Bacillales</taxon>
        <taxon>Paenibacillaceae</taxon>
        <taxon>Paenibacillus</taxon>
    </lineage>
</organism>
<evidence type="ECO:0008006" key="4">
    <source>
        <dbReference type="Google" id="ProtNLM"/>
    </source>
</evidence>
<dbReference type="SUPFAM" id="SSF63829">
    <property type="entry name" value="Calcium-dependent phosphotriesterase"/>
    <property type="match status" value="1"/>
</dbReference>
<keyword evidence="1" id="KW-0732">Signal</keyword>
<dbReference type="PANTHER" id="PTHR45982">
    <property type="entry name" value="REGULATOR OF CHROMOSOME CONDENSATION"/>
    <property type="match status" value="1"/>
</dbReference>
<dbReference type="SUPFAM" id="SSF50985">
    <property type="entry name" value="RCC1/BLIP-II"/>
    <property type="match status" value="2"/>
</dbReference>
<evidence type="ECO:0000256" key="1">
    <source>
        <dbReference type="SAM" id="SignalP"/>
    </source>
</evidence>
<keyword evidence="3" id="KW-1185">Reference proteome</keyword>
<dbReference type="Proteomes" id="UP000261905">
    <property type="component" value="Unassembled WGS sequence"/>
</dbReference>